<feature type="region of interest" description="Disordered" evidence="1">
    <location>
        <begin position="587"/>
        <end position="617"/>
    </location>
</feature>
<gene>
    <name evidence="2" type="ORF">HK105_202122</name>
</gene>
<proteinExistence type="predicted"/>
<feature type="region of interest" description="Disordered" evidence="1">
    <location>
        <begin position="711"/>
        <end position="730"/>
    </location>
</feature>
<comment type="caution">
    <text evidence="2">The sequence shown here is derived from an EMBL/GenBank/DDBJ whole genome shotgun (WGS) entry which is preliminary data.</text>
</comment>
<dbReference type="PANTHER" id="PTHR40131:SF1">
    <property type="entry name" value="C1Q DOMAIN-CONTAINING PROTEIN"/>
    <property type="match status" value="1"/>
</dbReference>
<feature type="compositionally biased region" description="Low complexity" evidence="1">
    <location>
        <begin position="250"/>
        <end position="283"/>
    </location>
</feature>
<feature type="region of interest" description="Disordered" evidence="1">
    <location>
        <begin position="436"/>
        <end position="517"/>
    </location>
</feature>
<organism evidence="2 3">
    <name type="scientific">Polyrhizophydium stewartii</name>
    <dbReference type="NCBI Taxonomy" id="2732419"/>
    <lineage>
        <taxon>Eukaryota</taxon>
        <taxon>Fungi</taxon>
        <taxon>Fungi incertae sedis</taxon>
        <taxon>Chytridiomycota</taxon>
        <taxon>Chytridiomycota incertae sedis</taxon>
        <taxon>Chytridiomycetes</taxon>
        <taxon>Rhizophydiales</taxon>
        <taxon>Rhizophydiales incertae sedis</taxon>
        <taxon>Polyrhizophydium</taxon>
    </lineage>
</organism>
<dbReference type="EMBL" id="JADGIZ020000007">
    <property type="protein sequence ID" value="KAL2918195.1"/>
    <property type="molecule type" value="Genomic_DNA"/>
</dbReference>
<feature type="compositionally biased region" description="Polar residues" evidence="1">
    <location>
        <begin position="218"/>
        <end position="238"/>
    </location>
</feature>
<feature type="compositionally biased region" description="Acidic residues" evidence="1">
    <location>
        <begin position="587"/>
        <end position="598"/>
    </location>
</feature>
<dbReference type="Proteomes" id="UP001527925">
    <property type="component" value="Unassembled WGS sequence"/>
</dbReference>
<name>A0ABR4NFD6_9FUNG</name>
<feature type="region of interest" description="Disordered" evidence="1">
    <location>
        <begin position="910"/>
        <end position="930"/>
    </location>
</feature>
<protein>
    <recommendedName>
        <fullName evidence="4">C1q domain-containing protein</fullName>
    </recommendedName>
</protein>
<feature type="compositionally biased region" description="Low complexity" evidence="1">
    <location>
        <begin position="456"/>
        <end position="493"/>
    </location>
</feature>
<accession>A0ABR4NFD6</accession>
<feature type="region of interest" description="Disordered" evidence="1">
    <location>
        <begin position="125"/>
        <end position="176"/>
    </location>
</feature>
<feature type="compositionally biased region" description="Polar residues" evidence="1">
    <location>
        <begin position="812"/>
        <end position="822"/>
    </location>
</feature>
<evidence type="ECO:0008006" key="4">
    <source>
        <dbReference type="Google" id="ProtNLM"/>
    </source>
</evidence>
<evidence type="ECO:0000313" key="3">
    <source>
        <dbReference type="Proteomes" id="UP001527925"/>
    </source>
</evidence>
<dbReference type="PANTHER" id="PTHR40131">
    <property type="entry name" value="C1Q DOMAIN-CONTAINING PROTEIN"/>
    <property type="match status" value="1"/>
</dbReference>
<feature type="compositionally biased region" description="Low complexity" evidence="1">
    <location>
        <begin position="500"/>
        <end position="511"/>
    </location>
</feature>
<sequence>MFAAETPTPRLLLTTDDQGELERFMSQQANTHVQPRIAHFGSVVGSHSSLAAPQQRVAANTPDLSHRRSGIPLRAASSRPPSTPSSRAASRPVSRVASRAASRQGSLAALGPAANELSRSLQAVMDSQTNATESAHARRRSLTADPNGPRFSHAPAGRPRTPAETPRVAASLEPSARLTATAPSRLRNYVSAAESASSVSASAVSIAETWAGPPRGSSGRSTDNLSPVRASRSQTTLSPGGDPPKTTRTRSASIAGISPAAASLLPSPSPRSSRLSLLSSRSLHPAKPSHPDRHAHALARSDLPRTVSSTLMLGPSRETLVSTSKLNSGVPNARATSTASLEIHQVILALQDHDRTIRSLQTALADLDTFRLSTATNDGRPSGASNTTVSPTLALELQVTHISDRVARLETEFGSWRQKIDAQMLEHEHFMGMLPIVASAPPGSSDTSRAVDDKAASGSHPAPAASRSRSASIAKNASLSPAPSSHSLVVPSAEKPGSDTAAPTTRRSSTTVSDLLKSVDEQKSANAALERRLLALEEMLLSGAAGSGDRGTHAGTAAKLMQQPGVIERFDALERSVRAMLRRIDGVESDTNDDDDDLGSPTRDSVDTDLSKTSRVTRQPRISVSAAQGDVISDEMSEQDFCRRMEMLEKLVSDINRRAKNILEAHNRGLADHATPAGVKHSSSFGQTPQAMAHNAKALDELIEDIRERSQTLASRSDKSCATAQHSGGLEKQLSAIQAQMAALSRRLDSLDDGRSHLRAPSALSASAAFGSSFGLQASGTSTPATQKKGSPAPDIGAAAAQSLANHRRRSTIASSEFQPTSDSKHGEPSQFETQWPVPTAHPSAAAVATREDLRKLHKRLAEKVDTAVLEELVRHIATRDELKSAVDKRAHLAWVEKLIERRTKSMRKEISGLTAKQESRDSEPQHDFDQRARGVVDAEIQKHVEAVSHEMDLKLAALRREFHLEASLAQGREGAAKHARHRSEGGQDSVAALESRLKSEFKAWIRKHVASQMDESWLAADERHKALYEQIEQTVQERVSTLWREHTQMLDDHREEFETVQTVARRLTREFDEKLYLLCSDLSACKTLFAKQVSQPFYRCGQWLWRSGTLKMGSGVPWNMQSVNTGGGWNLRGWLQQLRVDRPSFYKNAAAPLADPDNFKWDQDHINLRVSEAGLYEITLAIFTKSKPSIQLVVNGESVLSAINSPSYIVHHSSGFVVDGDGRVEPGTVTGISLVDFLALPSKTTLSIHYHGVRKQASLGHGFVGLRRL</sequence>
<feature type="compositionally biased region" description="Basic and acidic residues" evidence="1">
    <location>
        <begin position="918"/>
        <end position="930"/>
    </location>
</feature>
<evidence type="ECO:0000313" key="2">
    <source>
        <dbReference type="EMBL" id="KAL2918195.1"/>
    </source>
</evidence>
<feature type="compositionally biased region" description="Polar residues" evidence="1">
    <location>
        <begin position="711"/>
        <end position="726"/>
    </location>
</feature>
<reference evidence="2 3" key="1">
    <citation type="submission" date="2023-09" db="EMBL/GenBank/DDBJ databases">
        <title>Pangenome analysis of Batrachochytrium dendrobatidis and related Chytrids.</title>
        <authorList>
            <person name="Yacoub M.N."/>
            <person name="Stajich J.E."/>
            <person name="James T.Y."/>
        </authorList>
    </citation>
    <scope>NUCLEOTIDE SEQUENCE [LARGE SCALE GENOMIC DNA]</scope>
    <source>
        <strain evidence="2 3">JEL0888</strain>
    </source>
</reference>
<feature type="region of interest" description="Disordered" evidence="1">
    <location>
        <begin position="57"/>
        <end position="107"/>
    </location>
</feature>
<feature type="compositionally biased region" description="Low complexity" evidence="1">
    <location>
        <begin position="74"/>
        <end position="103"/>
    </location>
</feature>
<evidence type="ECO:0000256" key="1">
    <source>
        <dbReference type="SAM" id="MobiDB-lite"/>
    </source>
</evidence>
<feature type="region of interest" description="Disordered" evidence="1">
    <location>
        <begin position="209"/>
        <end position="303"/>
    </location>
</feature>
<keyword evidence="3" id="KW-1185">Reference proteome</keyword>
<feature type="region of interest" description="Disordered" evidence="1">
    <location>
        <begin position="801"/>
        <end position="850"/>
    </location>
</feature>